<keyword evidence="2" id="KW-1185">Reference proteome</keyword>
<protein>
    <submittedName>
        <fullName evidence="1">Uncharacterized protein</fullName>
    </submittedName>
</protein>
<dbReference type="EMBL" id="LJSK01000210">
    <property type="protein sequence ID" value="KPI85062.1"/>
    <property type="molecule type" value="Genomic_DNA"/>
</dbReference>
<name>A0A0N1PAC3_LEPSE</name>
<evidence type="ECO:0000313" key="2">
    <source>
        <dbReference type="Proteomes" id="UP000038009"/>
    </source>
</evidence>
<gene>
    <name evidence="1" type="ORF">ABL78_5867</name>
</gene>
<accession>A0A0N1PAC3</accession>
<sequence>MALPKCPVEWHPSPVLLHVPLPELSTSAGTPESLPSSASASPGVAFQGAEHILFFNALGGPVMVAPLTVKVGGSTSENTAPRARHSAPAAEVVDLPDAMVPSAADGTSAVSMEEWTDAVDEEVAAFFGEDDS</sequence>
<dbReference type="OrthoDB" id="260823at2759"/>
<evidence type="ECO:0000313" key="1">
    <source>
        <dbReference type="EMBL" id="KPI85062.1"/>
    </source>
</evidence>
<dbReference type="Proteomes" id="UP000038009">
    <property type="component" value="Unassembled WGS sequence"/>
</dbReference>
<proteinExistence type="predicted"/>
<comment type="caution">
    <text evidence="1">The sequence shown here is derived from an EMBL/GenBank/DDBJ whole genome shotgun (WGS) entry which is preliminary data.</text>
</comment>
<dbReference type="VEuPathDB" id="TriTrypDB:Lsey_0210_0010"/>
<reference evidence="1 2" key="1">
    <citation type="journal article" date="2015" name="PLoS Pathog.">
        <title>Leptomonas seymouri: Adaptations to the Dixenous Life Cycle Analyzed by Genome Sequencing, Transcriptome Profiling and Co-infection with Leishmania donovani.</title>
        <authorList>
            <person name="Kraeva N."/>
            <person name="Butenko A."/>
            <person name="Hlavacova J."/>
            <person name="Kostygov A."/>
            <person name="Myskova J."/>
            <person name="Grybchuk D."/>
            <person name="Lestinova T."/>
            <person name="Votypka J."/>
            <person name="Volf P."/>
            <person name="Opperdoes F."/>
            <person name="Flegontov P."/>
            <person name="Lukes J."/>
            <person name="Yurchenko V."/>
        </authorList>
    </citation>
    <scope>NUCLEOTIDE SEQUENCE [LARGE SCALE GENOMIC DNA]</scope>
    <source>
        <strain evidence="1 2">ATCC 30220</strain>
    </source>
</reference>
<organism evidence="1 2">
    <name type="scientific">Leptomonas seymouri</name>
    <dbReference type="NCBI Taxonomy" id="5684"/>
    <lineage>
        <taxon>Eukaryota</taxon>
        <taxon>Discoba</taxon>
        <taxon>Euglenozoa</taxon>
        <taxon>Kinetoplastea</taxon>
        <taxon>Metakinetoplastina</taxon>
        <taxon>Trypanosomatida</taxon>
        <taxon>Trypanosomatidae</taxon>
        <taxon>Leishmaniinae</taxon>
        <taxon>Leptomonas</taxon>
    </lineage>
</organism>
<dbReference type="AlphaFoldDB" id="A0A0N1PAC3"/>
<dbReference type="OMA" id="HILFFNA"/>